<evidence type="ECO:0000259" key="3">
    <source>
        <dbReference type="PROSITE" id="PS51833"/>
    </source>
</evidence>
<dbReference type="EMBL" id="CP042218">
    <property type="protein sequence ID" value="QDW67567.1"/>
    <property type="molecule type" value="Genomic_DNA"/>
</dbReference>
<feature type="region of interest" description="Disordered" evidence="1">
    <location>
        <begin position="30"/>
        <end position="49"/>
    </location>
</feature>
<accession>A0A518N6N2</accession>
<gene>
    <name evidence="4" type="ORF">FPZ22_12325</name>
</gene>
<keyword evidence="2" id="KW-0812">Transmembrane</keyword>
<evidence type="ECO:0000313" key="4">
    <source>
        <dbReference type="EMBL" id="QDW67567.1"/>
    </source>
</evidence>
<name>A0A518N6N2_9GAMM</name>
<feature type="domain" description="HDOD" evidence="3">
    <location>
        <begin position="111"/>
        <end position="303"/>
    </location>
</feature>
<protein>
    <submittedName>
        <fullName evidence="4">HDOD domain-containing protein</fullName>
    </submittedName>
</protein>
<dbReference type="Gene3D" id="1.10.3210.10">
    <property type="entry name" value="Hypothetical protein af1432"/>
    <property type="match status" value="1"/>
</dbReference>
<evidence type="ECO:0000256" key="1">
    <source>
        <dbReference type="SAM" id="MobiDB-lite"/>
    </source>
</evidence>
<organism evidence="4 5">
    <name type="scientific">Luteimonas granuli</name>
    <dbReference type="NCBI Taxonomy" id="1176533"/>
    <lineage>
        <taxon>Bacteria</taxon>
        <taxon>Pseudomonadati</taxon>
        <taxon>Pseudomonadota</taxon>
        <taxon>Gammaproteobacteria</taxon>
        <taxon>Lysobacterales</taxon>
        <taxon>Lysobacteraceae</taxon>
        <taxon>Luteimonas</taxon>
    </lineage>
</organism>
<keyword evidence="2" id="KW-1133">Transmembrane helix</keyword>
<dbReference type="OrthoDB" id="8770724at2"/>
<dbReference type="SUPFAM" id="SSF109604">
    <property type="entry name" value="HD-domain/PDEase-like"/>
    <property type="match status" value="1"/>
</dbReference>
<evidence type="ECO:0000256" key="2">
    <source>
        <dbReference type="SAM" id="Phobius"/>
    </source>
</evidence>
<dbReference type="InterPro" id="IPR052340">
    <property type="entry name" value="RNase_Y/CdgJ"/>
</dbReference>
<dbReference type="Pfam" id="PF08668">
    <property type="entry name" value="HDOD"/>
    <property type="match status" value="1"/>
</dbReference>
<sequence>MTTDMPTLWIPIFAALLVVGTAVWMRHRGRRGRGTVPPESAPGASPTHAVRVEGTDVPSLEPERLILQGLCARAFAGPPAAPAAASTAAQSAAATAAVETLERIHAHPRYTPRRPQLLPQLTRAINDPDASAHSISAIVRQDPALAGNLLRIANSVAYRRQAAPVEHLERAVALLGTEGLRRTVMAALLQPVIPDDGSVFARCATLIWDHTLLSADIAARPVDGAGRDDLHAAQLLALLHGLGSVVVLQVLRDSWKKSGEGDPDPGTLVSLLDTWSVPCARAISVDWGVSERLRHALEELADGTDGESPGSLGRSLRISRTEAAAAMMVLEITDVPTACDMTNGTG</sequence>
<dbReference type="AlphaFoldDB" id="A0A518N6N2"/>
<dbReference type="PANTHER" id="PTHR33525:SF6">
    <property type="entry name" value="HDOD DOMAIN-CONTAINING PROTEIN"/>
    <property type="match status" value="1"/>
</dbReference>
<dbReference type="KEGG" id="lug:FPZ22_12325"/>
<feature type="transmembrane region" description="Helical" evidence="2">
    <location>
        <begin position="6"/>
        <end position="25"/>
    </location>
</feature>
<keyword evidence="2" id="KW-0472">Membrane</keyword>
<keyword evidence="5" id="KW-1185">Reference proteome</keyword>
<reference evidence="4 5" key="1">
    <citation type="submission" date="2019-07" db="EMBL/GenBank/DDBJ databases">
        <title>Full genome sequence of Luteimonas sp. Gr-4.</title>
        <authorList>
            <person name="Im W.-T."/>
        </authorList>
    </citation>
    <scope>NUCLEOTIDE SEQUENCE [LARGE SCALE GENOMIC DNA]</scope>
    <source>
        <strain evidence="4 5">Gr-4</strain>
    </source>
</reference>
<dbReference type="PROSITE" id="PS51833">
    <property type="entry name" value="HDOD"/>
    <property type="match status" value="1"/>
</dbReference>
<evidence type="ECO:0000313" key="5">
    <source>
        <dbReference type="Proteomes" id="UP000316584"/>
    </source>
</evidence>
<proteinExistence type="predicted"/>
<dbReference type="PANTHER" id="PTHR33525">
    <property type="match status" value="1"/>
</dbReference>
<dbReference type="Proteomes" id="UP000316584">
    <property type="component" value="Chromosome"/>
</dbReference>
<dbReference type="InterPro" id="IPR013976">
    <property type="entry name" value="HDOD"/>
</dbReference>